<dbReference type="InterPro" id="IPR011047">
    <property type="entry name" value="Quinoprotein_ADH-like_sf"/>
</dbReference>
<evidence type="ECO:0000256" key="3">
    <source>
        <dbReference type="ARBA" id="ARBA00023002"/>
    </source>
</evidence>
<comment type="similarity">
    <text evidence="2">Belongs to the bacterial PQQ dehydrogenase family.</text>
</comment>
<evidence type="ECO:0000256" key="1">
    <source>
        <dbReference type="ARBA" id="ARBA00001931"/>
    </source>
</evidence>
<dbReference type="InterPro" id="IPR018391">
    <property type="entry name" value="PQQ_b-propeller_rpt"/>
</dbReference>
<dbReference type="RefSeq" id="WP_405282436.1">
    <property type="nucleotide sequence ID" value="NZ_CP144380.1"/>
</dbReference>
<dbReference type="Gene3D" id="2.140.10.10">
    <property type="entry name" value="Quinoprotein alcohol dehydrogenase-like superfamily"/>
    <property type="match status" value="2"/>
</dbReference>
<evidence type="ECO:0000256" key="4">
    <source>
        <dbReference type="SAM" id="MobiDB-lite"/>
    </source>
</evidence>
<feature type="signal peptide" evidence="5">
    <location>
        <begin position="1"/>
        <end position="17"/>
    </location>
</feature>
<organism evidence="7 8">
    <name type="scientific">Gaopeijia maritima</name>
    <dbReference type="NCBI Taxonomy" id="3119007"/>
    <lineage>
        <taxon>Bacteria</taxon>
        <taxon>Pseudomonadati</taxon>
        <taxon>Gemmatimonadota</taxon>
        <taxon>Longimicrobiia</taxon>
        <taxon>Gaopeijiales</taxon>
        <taxon>Gaopeijiaceae</taxon>
        <taxon>Gaopeijia</taxon>
    </lineage>
</organism>
<feature type="chain" id="PRO_5046317094" evidence="5">
    <location>
        <begin position="18"/>
        <end position="695"/>
    </location>
</feature>
<reference evidence="7 8" key="1">
    <citation type="submission" date="2024-02" db="EMBL/GenBank/DDBJ databases">
        <title>A novel Gemmatimonadota bacterium.</title>
        <authorList>
            <person name="Du Z.-J."/>
            <person name="Ye Y.-Q."/>
        </authorList>
    </citation>
    <scope>NUCLEOTIDE SEQUENCE [LARGE SCALE GENOMIC DNA]</scope>
    <source>
        <strain evidence="7 8">DH-20</strain>
    </source>
</reference>
<gene>
    <name evidence="7" type="ORF">WI372_11780</name>
</gene>
<evidence type="ECO:0000313" key="8">
    <source>
        <dbReference type="Proteomes" id="UP001484239"/>
    </source>
</evidence>
<dbReference type="EMBL" id="JBBHLI010000006">
    <property type="protein sequence ID" value="MEK9501661.1"/>
    <property type="molecule type" value="Genomic_DNA"/>
</dbReference>
<evidence type="ECO:0000256" key="2">
    <source>
        <dbReference type="ARBA" id="ARBA00008156"/>
    </source>
</evidence>
<feature type="region of interest" description="Disordered" evidence="4">
    <location>
        <begin position="421"/>
        <end position="442"/>
    </location>
</feature>
<dbReference type="Pfam" id="PF01011">
    <property type="entry name" value="PQQ"/>
    <property type="match status" value="1"/>
</dbReference>
<feature type="region of interest" description="Disordered" evidence="4">
    <location>
        <begin position="31"/>
        <end position="50"/>
    </location>
</feature>
<sequence length="695" mass="74433">MIRSPFANRSLTGVAFAALVAVLQACGPEGEMGGGSAAAPATASGGEGGGAMASEAYAGGSRTGTENGEWRYWGGDEGSSRYTPADQLDADNAMDLEVAWEWHAANYGPQVDYVYRGTPIKVGDRLYNVAGSRRAVVSIDAATGETLWMWRMRDNPRWAASTRQNYGKGVAYTEVDGRGRIFVITPGYYMAALDADTGRPIESFGEDGIVDLHRGLGDYPFDPEMGIYESGDITSSSPPIVVGDIIVVGNSHDRGYYPEKKENVPGHIRGYDVRTGEQEWIFHVLPQPGEFGHDTWENDAWTYTGNISAWAPLSADSDLGLVYIPTDPPTNDYYGGFRPGGNLFSTSLIALNAETGERAWHFQMVHHDIWNMDNPDAPHLVDITVDGEEIPAIAAVTKQGFTYVFNRATGEPVWPIPEVEVPQSDVPGEQTSPTQPHPTKPAPFEMQGMTVDNLIDFTPELRAQAIEIASQYRMGPVFTPPSLWEAEDGTNGAFVVPGANGGANIPGGAAVDPETGILYVASQRGHSVISLIPGDQRSEVIGGDDSNMDYVSRGPGGIRGPQGLPILKPPYGAITAIDLNTGEHLWRIPNGGTPESITNHPALQGVDLPVTGKNAHANILVTKNLLFYGEGRGGDPLLHVVDKATGEELYTIDLPAPTNTAPMSYMHEGRQYIVLSVGGAGVPARLVALALPEGY</sequence>
<comment type="caution">
    <text evidence="7">The sequence shown here is derived from an EMBL/GenBank/DDBJ whole genome shotgun (WGS) entry which is preliminary data.</text>
</comment>
<dbReference type="SMART" id="SM00564">
    <property type="entry name" value="PQQ"/>
    <property type="match status" value="5"/>
</dbReference>
<comment type="cofactor">
    <cofactor evidence="1">
        <name>pyrroloquinoline quinone</name>
        <dbReference type="ChEBI" id="CHEBI:58442"/>
    </cofactor>
</comment>
<dbReference type="PANTHER" id="PTHR32303">
    <property type="entry name" value="QUINOPROTEIN ALCOHOL DEHYDROGENASE (CYTOCHROME C)"/>
    <property type="match status" value="1"/>
</dbReference>
<dbReference type="SUPFAM" id="SSF50998">
    <property type="entry name" value="Quinoprotein alcohol dehydrogenase-like"/>
    <property type="match status" value="1"/>
</dbReference>
<protein>
    <submittedName>
        <fullName evidence="7">PQQ-binding-like beta-propeller repeat protein</fullName>
    </submittedName>
</protein>
<dbReference type="PANTHER" id="PTHR32303:SF4">
    <property type="entry name" value="QUINOPROTEIN GLUCOSE DEHYDROGENASE"/>
    <property type="match status" value="1"/>
</dbReference>
<dbReference type="PROSITE" id="PS51257">
    <property type="entry name" value="PROKAR_LIPOPROTEIN"/>
    <property type="match status" value="1"/>
</dbReference>
<keyword evidence="8" id="KW-1185">Reference proteome</keyword>
<keyword evidence="3" id="KW-0560">Oxidoreductase</keyword>
<keyword evidence="5" id="KW-0732">Signal</keyword>
<proteinExistence type="inferred from homology"/>
<evidence type="ECO:0000313" key="7">
    <source>
        <dbReference type="EMBL" id="MEK9501661.1"/>
    </source>
</evidence>
<evidence type="ECO:0000256" key="5">
    <source>
        <dbReference type="SAM" id="SignalP"/>
    </source>
</evidence>
<accession>A0ABU9EA96</accession>
<name>A0ABU9EA96_9BACT</name>
<dbReference type="Proteomes" id="UP001484239">
    <property type="component" value="Unassembled WGS sequence"/>
</dbReference>
<evidence type="ECO:0000259" key="6">
    <source>
        <dbReference type="Pfam" id="PF01011"/>
    </source>
</evidence>
<feature type="domain" description="Pyrrolo-quinoline quinone repeat" evidence="6">
    <location>
        <begin position="70"/>
        <end position="673"/>
    </location>
</feature>
<dbReference type="InterPro" id="IPR002372">
    <property type="entry name" value="PQQ_rpt_dom"/>
</dbReference>